<evidence type="ECO:0000313" key="3">
    <source>
        <dbReference type="Proteomes" id="UP000770661"/>
    </source>
</evidence>
<sequence>MGQGSDLEAQDDLPSTQPLSQSTERESSQGQETGGEKLPANLSHLDKNDNLRTQSKWTSVCSLHFAGGLKTYMINDPTIFPWSAEWPGVIETYNRKLESENTAEVATSSSNTKRINPLPLITPKHSKADRVTSKPSRKPPTTRGHHSKPLSLRVVGENPYPGPCGGTTGGTLGCPSPQFLQPLVDRRQYYAGGKRPGASVDIRALPQLPSPGYVILPKAIRQDLPKGVAIMTEVSAITFETPVNQLAILQQHGAMRAVPVTYRHRRRGDWFFGKSDEAMVAPQRGTVYRANLFVNSYRPNKSSLDDSAQGNILSGCDHEWPCRQDFKL</sequence>
<gene>
    <name evidence="2" type="ORF">GWK47_012999</name>
</gene>
<feature type="region of interest" description="Disordered" evidence="1">
    <location>
        <begin position="104"/>
        <end position="153"/>
    </location>
</feature>
<accession>A0A8J4XWE8</accession>
<reference evidence="2" key="1">
    <citation type="submission" date="2020-07" db="EMBL/GenBank/DDBJ databases">
        <title>The High-quality genome of the commercially important snow crab, Chionoecetes opilio.</title>
        <authorList>
            <person name="Jeong J.-H."/>
            <person name="Ryu S."/>
        </authorList>
    </citation>
    <scope>NUCLEOTIDE SEQUENCE</scope>
    <source>
        <strain evidence="2">MADBK_172401_WGS</strain>
        <tissue evidence="2">Digestive gland</tissue>
    </source>
</reference>
<evidence type="ECO:0000256" key="1">
    <source>
        <dbReference type="SAM" id="MobiDB-lite"/>
    </source>
</evidence>
<proteinExistence type="predicted"/>
<dbReference type="OrthoDB" id="5951517at2759"/>
<protein>
    <submittedName>
        <fullName evidence="2">Uncharacterized protein</fullName>
    </submittedName>
</protein>
<name>A0A8J4XWE8_CHIOP</name>
<feature type="compositionally biased region" description="Polar residues" evidence="1">
    <location>
        <begin position="104"/>
        <end position="114"/>
    </location>
</feature>
<keyword evidence="3" id="KW-1185">Reference proteome</keyword>
<dbReference type="Proteomes" id="UP000770661">
    <property type="component" value="Unassembled WGS sequence"/>
</dbReference>
<organism evidence="2 3">
    <name type="scientific">Chionoecetes opilio</name>
    <name type="common">Atlantic snow crab</name>
    <name type="synonym">Cancer opilio</name>
    <dbReference type="NCBI Taxonomy" id="41210"/>
    <lineage>
        <taxon>Eukaryota</taxon>
        <taxon>Metazoa</taxon>
        <taxon>Ecdysozoa</taxon>
        <taxon>Arthropoda</taxon>
        <taxon>Crustacea</taxon>
        <taxon>Multicrustacea</taxon>
        <taxon>Malacostraca</taxon>
        <taxon>Eumalacostraca</taxon>
        <taxon>Eucarida</taxon>
        <taxon>Decapoda</taxon>
        <taxon>Pleocyemata</taxon>
        <taxon>Brachyura</taxon>
        <taxon>Eubrachyura</taxon>
        <taxon>Majoidea</taxon>
        <taxon>Majidae</taxon>
        <taxon>Chionoecetes</taxon>
    </lineage>
</organism>
<evidence type="ECO:0000313" key="2">
    <source>
        <dbReference type="EMBL" id="KAG0714973.1"/>
    </source>
</evidence>
<dbReference type="AlphaFoldDB" id="A0A8J4XWE8"/>
<feature type="region of interest" description="Disordered" evidence="1">
    <location>
        <begin position="1"/>
        <end position="43"/>
    </location>
</feature>
<comment type="caution">
    <text evidence="2">The sequence shown here is derived from an EMBL/GenBank/DDBJ whole genome shotgun (WGS) entry which is preliminary data.</text>
</comment>
<feature type="compositionally biased region" description="Polar residues" evidence="1">
    <location>
        <begin position="13"/>
        <end position="22"/>
    </location>
</feature>
<dbReference type="EMBL" id="JACEEZ010020120">
    <property type="protein sequence ID" value="KAG0714973.1"/>
    <property type="molecule type" value="Genomic_DNA"/>
</dbReference>